<evidence type="ECO:0000313" key="5">
    <source>
        <dbReference type="Proteomes" id="UP000887578"/>
    </source>
</evidence>
<name>A0A914PR80_9BILA</name>
<dbReference type="GO" id="GO:0016616">
    <property type="term" value="F:oxidoreductase activity, acting on the CH-OH group of donors, NAD or NADP as acceptor"/>
    <property type="evidence" value="ECO:0007669"/>
    <property type="project" value="UniProtKB-ARBA"/>
</dbReference>
<evidence type="ECO:0000313" key="6">
    <source>
        <dbReference type="WBParaSite" id="PDA_v2.g21102.t1"/>
    </source>
</evidence>
<evidence type="ECO:0000256" key="1">
    <source>
        <dbReference type="ARBA" id="ARBA00007905"/>
    </source>
</evidence>
<evidence type="ECO:0000259" key="4">
    <source>
        <dbReference type="Pfam" id="PF00248"/>
    </source>
</evidence>
<dbReference type="WBParaSite" id="PDA_v2.g21102.t1">
    <property type="protein sequence ID" value="PDA_v2.g21102.t1"/>
    <property type="gene ID" value="PDA_v2.g21102"/>
</dbReference>
<evidence type="ECO:0000256" key="3">
    <source>
        <dbReference type="ARBA" id="ARBA00023002"/>
    </source>
</evidence>
<keyword evidence="3" id="KW-0560">Oxidoreductase</keyword>
<keyword evidence="2" id="KW-0521">NADP</keyword>
<dbReference type="PANTHER" id="PTHR43827:SF3">
    <property type="entry name" value="NADP-DEPENDENT OXIDOREDUCTASE DOMAIN-CONTAINING PROTEIN"/>
    <property type="match status" value="1"/>
</dbReference>
<dbReference type="Pfam" id="PF00248">
    <property type="entry name" value="Aldo_ket_red"/>
    <property type="match status" value="1"/>
</dbReference>
<dbReference type="Proteomes" id="UP000887578">
    <property type="component" value="Unplaced"/>
</dbReference>
<keyword evidence="5" id="KW-1185">Reference proteome</keyword>
<protein>
    <recommendedName>
        <fullName evidence="4">NADP-dependent oxidoreductase domain-containing protein</fullName>
    </recommendedName>
</protein>
<organism evidence="5 6">
    <name type="scientific">Panagrolaimus davidi</name>
    <dbReference type="NCBI Taxonomy" id="227884"/>
    <lineage>
        <taxon>Eukaryota</taxon>
        <taxon>Metazoa</taxon>
        <taxon>Ecdysozoa</taxon>
        <taxon>Nematoda</taxon>
        <taxon>Chromadorea</taxon>
        <taxon>Rhabditida</taxon>
        <taxon>Tylenchina</taxon>
        <taxon>Panagrolaimomorpha</taxon>
        <taxon>Panagrolaimoidea</taxon>
        <taxon>Panagrolaimidae</taxon>
        <taxon>Panagrolaimus</taxon>
    </lineage>
</organism>
<evidence type="ECO:0000256" key="2">
    <source>
        <dbReference type="ARBA" id="ARBA00022857"/>
    </source>
</evidence>
<dbReference type="InterPro" id="IPR020471">
    <property type="entry name" value="AKR"/>
</dbReference>
<dbReference type="PROSITE" id="PS00063">
    <property type="entry name" value="ALDOKETO_REDUCTASE_3"/>
    <property type="match status" value="1"/>
</dbReference>
<comment type="similarity">
    <text evidence="1">Belongs to the aldo/keto reductase family.</text>
</comment>
<dbReference type="AlphaFoldDB" id="A0A914PR80"/>
<dbReference type="SUPFAM" id="SSF51430">
    <property type="entry name" value="NAD(P)-linked oxidoreductase"/>
    <property type="match status" value="1"/>
</dbReference>
<reference evidence="6" key="1">
    <citation type="submission" date="2022-11" db="UniProtKB">
        <authorList>
            <consortium name="WormBaseParasite"/>
        </authorList>
    </citation>
    <scope>IDENTIFICATION</scope>
</reference>
<sequence>MYNRILIRQIMQRGISVIPKSVNPDRIRENFDVFDFKFTENEMAQFDLIKQNDRLFLFEFGKNHPWHPWKEDLKKHYFL</sequence>
<accession>A0A914PR80</accession>
<dbReference type="InterPro" id="IPR036812">
    <property type="entry name" value="NAD(P)_OxRdtase_dom_sf"/>
</dbReference>
<dbReference type="InterPro" id="IPR018170">
    <property type="entry name" value="Aldo/ket_reductase_CS"/>
</dbReference>
<proteinExistence type="inferred from homology"/>
<dbReference type="PANTHER" id="PTHR43827">
    <property type="entry name" value="2,5-DIKETO-D-GLUCONIC ACID REDUCTASE"/>
    <property type="match status" value="1"/>
</dbReference>
<feature type="domain" description="NADP-dependent oxidoreductase" evidence="4">
    <location>
        <begin position="7"/>
        <end position="48"/>
    </location>
</feature>
<dbReference type="InterPro" id="IPR023210">
    <property type="entry name" value="NADP_OxRdtase_dom"/>
</dbReference>
<dbReference type="Gene3D" id="3.20.20.100">
    <property type="entry name" value="NADP-dependent oxidoreductase domain"/>
    <property type="match status" value="1"/>
</dbReference>